<sequence length="65" mass="7442">RNWLKTVHQLARGRKPLAADCYADDAAPADQWTMRRPYARPALKSNKDCSPRNGSLDQQHQPRGR</sequence>
<protein>
    <submittedName>
        <fullName evidence="3">Uncharacterized protein</fullName>
    </submittedName>
</protein>
<evidence type="ECO:0000313" key="3">
    <source>
        <dbReference type="WBParaSite" id="nRc.2.0.1.t16376-RA"/>
    </source>
</evidence>
<organism evidence="2 3">
    <name type="scientific">Romanomermis culicivorax</name>
    <name type="common">Nematode worm</name>
    <dbReference type="NCBI Taxonomy" id="13658"/>
    <lineage>
        <taxon>Eukaryota</taxon>
        <taxon>Metazoa</taxon>
        <taxon>Ecdysozoa</taxon>
        <taxon>Nematoda</taxon>
        <taxon>Enoplea</taxon>
        <taxon>Dorylaimia</taxon>
        <taxon>Mermithida</taxon>
        <taxon>Mermithoidea</taxon>
        <taxon>Mermithidae</taxon>
        <taxon>Romanomermis</taxon>
    </lineage>
</organism>
<reference evidence="3" key="1">
    <citation type="submission" date="2022-11" db="UniProtKB">
        <authorList>
            <consortium name="WormBaseParasite"/>
        </authorList>
    </citation>
    <scope>IDENTIFICATION</scope>
</reference>
<name>A0A915IRD8_ROMCU</name>
<accession>A0A915IRD8</accession>
<evidence type="ECO:0000256" key="1">
    <source>
        <dbReference type="SAM" id="MobiDB-lite"/>
    </source>
</evidence>
<evidence type="ECO:0000313" key="2">
    <source>
        <dbReference type="Proteomes" id="UP000887565"/>
    </source>
</evidence>
<feature type="compositionally biased region" description="Polar residues" evidence="1">
    <location>
        <begin position="52"/>
        <end position="65"/>
    </location>
</feature>
<dbReference type="AlphaFoldDB" id="A0A915IRD8"/>
<dbReference type="Proteomes" id="UP000887565">
    <property type="component" value="Unplaced"/>
</dbReference>
<keyword evidence="2" id="KW-1185">Reference proteome</keyword>
<proteinExistence type="predicted"/>
<dbReference type="WBParaSite" id="nRc.2.0.1.t16376-RA">
    <property type="protein sequence ID" value="nRc.2.0.1.t16376-RA"/>
    <property type="gene ID" value="nRc.2.0.1.g16376"/>
</dbReference>
<feature type="region of interest" description="Disordered" evidence="1">
    <location>
        <begin position="29"/>
        <end position="65"/>
    </location>
</feature>